<evidence type="ECO:0000256" key="3">
    <source>
        <dbReference type="ARBA" id="ARBA00011750"/>
    </source>
</evidence>
<evidence type="ECO:0000259" key="15">
    <source>
        <dbReference type="PROSITE" id="PS50979"/>
    </source>
</evidence>
<name>A0A4R6C862_9STAP</name>
<dbReference type="RefSeq" id="WP_133419254.1">
    <property type="nucleotide sequence ID" value="NZ_JAXJTW010000135.1"/>
</dbReference>
<keyword evidence="8 12" id="KW-0067">ATP-binding</keyword>
<evidence type="ECO:0000313" key="17">
    <source>
        <dbReference type="Proteomes" id="UP000294865"/>
    </source>
</evidence>
<dbReference type="Proteomes" id="UP000294865">
    <property type="component" value="Unassembled WGS sequence"/>
</dbReference>
<protein>
    <recommendedName>
        <fullName evidence="4 13">Biotin carboxylase</fullName>
        <ecNumber evidence="4 13">6.3.4.14</ecNumber>
    </recommendedName>
    <alternativeName>
        <fullName evidence="13">Acetyl-coenzyme A carboxylase biotin carboxylase subunit A</fullName>
    </alternativeName>
</protein>
<comment type="catalytic activity">
    <reaction evidence="11 13">
        <text>N(6)-biotinyl-L-lysyl-[protein] + hydrogencarbonate + ATP = N(6)-carboxybiotinyl-L-lysyl-[protein] + ADP + phosphate + H(+)</text>
        <dbReference type="Rhea" id="RHEA:13501"/>
        <dbReference type="Rhea" id="RHEA-COMP:10505"/>
        <dbReference type="Rhea" id="RHEA-COMP:10506"/>
        <dbReference type="ChEBI" id="CHEBI:15378"/>
        <dbReference type="ChEBI" id="CHEBI:17544"/>
        <dbReference type="ChEBI" id="CHEBI:30616"/>
        <dbReference type="ChEBI" id="CHEBI:43474"/>
        <dbReference type="ChEBI" id="CHEBI:83144"/>
        <dbReference type="ChEBI" id="CHEBI:83145"/>
        <dbReference type="ChEBI" id="CHEBI:456216"/>
        <dbReference type="EC" id="6.3.4.14"/>
    </reaction>
</comment>
<dbReference type="GO" id="GO:0004075">
    <property type="term" value="F:biotin carboxylase activity"/>
    <property type="evidence" value="ECO:0007669"/>
    <property type="project" value="UniProtKB-EC"/>
</dbReference>
<dbReference type="PANTHER" id="PTHR48095">
    <property type="entry name" value="PYRUVATE CARBOXYLASE SUBUNIT A"/>
    <property type="match status" value="1"/>
</dbReference>
<sequence>MKKVLIANRGEIAIRIIRSCKKLGIKTVAVYSNTDADSLHVALADEAICIGPASSTESYLNMNNIIAAAEITHADAIHPGYGFLAENSKFARLCAEHDIIFIGPTPETIDKMGDKAEARKTMISAGVPVIPGSKDVIPTIEEAREKAQEIGMPLVIKAVAGGGGKGMRIVSRQEDFDNLFHAAKNEAKKAFGDDRVYIEKFILTARHIEVQVIGDGHGDAVHLYDRDCSIQRNNQKLIEEAPAVIVPDEVRARMTTDAVNAAKNINYRGAGTLEFLYVEDSQEYYFLEMNTRVQVEHTVTEMVTGVDIIEAQLKIALYDEFDLKQEEIQIMGFSMECRINAEDPQHGFRPSPGKVTALHLPAGPGVRIDTFLYPNCMVSPFYDSMIGKFITFDKTRDRAIKKMLAALDETVIAGFKTNLDYQYRIVQHPRYHENLVDIKFLEKNHFLEG</sequence>
<dbReference type="PROSITE" id="PS00867">
    <property type="entry name" value="CPSASE_2"/>
    <property type="match status" value="1"/>
</dbReference>
<keyword evidence="7 12" id="KW-0547">Nucleotide-binding</keyword>
<keyword evidence="10 13" id="KW-0092">Biotin</keyword>
<dbReference type="PROSITE" id="PS50979">
    <property type="entry name" value="BC"/>
    <property type="match status" value="1"/>
</dbReference>
<dbReference type="InterPro" id="IPR011764">
    <property type="entry name" value="Biotin_carboxylation_dom"/>
</dbReference>
<dbReference type="AlphaFoldDB" id="A0A4R6C862"/>
<dbReference type="PROSITE" id="PS50975">
    <property type="entry name" value="ATP_GRASP"/>
    <property type="match status" value="1"/>
</dbReference>
<dbReference type="PANTHER" id="PTHR48095:SF2">
    <property type="entry name" value="BIOTIN CARBOXYLASE, CHLOROPLASTIC"/>
    <property type="match status" value="1"/>
</dbReference>
<evidence type="ECO:0000256" key="11">
    <source>
        <dbReference type="ARBA" id="ARBA00048600"/>
    </source>
</evidence>
<dbReference type="FunFam" id="3.30.1490.20:FF:000018">
    <property type="entry name" value="Biotin carboxylase"/>
    <property type="match status" value="1"/>
</dbReference>
<dbReference type="InterPro" id="IPR005482">
    <property type="entry name" value="Biotin_COase_C"/>
</dbReference>
<dbReference type="InterPro" id="IPR005481">
    <property type="entry name" value="BC-like_N"/>
</dbReference>
<dbReference type="SMART" id="SM00878">
    <property type="entry name" value="Biotin_carb_C"/>
    <property type="match status" value="1"/>
</dbReference>
<comment type="function">
    <text evidence="1 13">This protein is a component of the acetyl coenzyme A carboxylase complex; first, biotin carboxylase catalyzes the carboxylation of the carrier protein and then the transcarboxylase transfers the carboxyl group to form malonyl-CoA.</text>
</comment>
<dbReference type="SUPFAM" id="SSF52440">
    <property type="entry name" value="PreATP-grasp domain"/>
    <property type="match status" value="1"/>
</dbReference>
<dbReference type="Pfam" id="PF02786">
    <property type="entry name" value="CPSase_L_D2"/>
    <property type="match status" value="1"/>
</dbReference>
<dbReference type="InterPro" id="IPR051602">
    <property type="entry name" value="ACC_Biotin_Carboxylase"/>
</dbReference>
<proteinExistence type="predicted"/>
<comment type="subunit">
    <text evidence="3 13">Acetyl-CoA carboxylase is a heterohexamer of biotin carboxyl carrier protein, biotin carboxylase and the two subunits of carboxyl transferase in a 2:2 complex.</text>
</comment>
<keyword evidence="13" id="KW-0276">Fatty acid metabolism</keyword>
<dbReference type="GO" id="GO:0046872">
    <property type="term" value="F:metal ion binding"/>
    <property type="evidence" value="ECO:0007669"/>
    <property type="project" value="UniProtKB-KW"/>
</dbReference>
<comment type="caution">
    <text evidence="16">The sequence shown here is derived from an EMBL/GenBank/DDBJ whole genome shotgun (WGS) entry which is preliminary data.</text>
</comment>
<evidence type="ECO:0000256" key="1">
    <source>
        <dbReference type="ARBA" id="ARBA00003761"/>
    </source>
</evidence>
<keyword evidence="13" id="KW-0275">Fatty acid biosynthesis</keyword>
<evidence type="ECO:0000256" key="13">
    <source>
        <dbReference type="RuleBase" id="RU365063"/>
    </source>
</evidence>
<gene>
    <name evidence="16" type="primary">accC</name>
    <name evidence="16" type="ORF">ETI04_04105</name>
</gene>
<dbReference type="NCBIfam" id="TIGR00514">
    <property type="entry name" value="accC"/>
    <property type="match status" value="1"/>
</dbReference>
<comment type="pathway">
    <text evidence="2 13">Lipid metabolism; malonyl-CoA biosynthesis; malonyl-CoA from acetyl-CoA: step 1/1.</text>
</comment>
<evidence type="ECO:0000256" key="2">
    <source>
        <dbReference type="ARBA" id="ARBA00004956"/>
    </source>
</evidence>
<organism evidence="16 17">
    <name type="scientific">Macrococcoides canis</name>
    <dbReference type="NCBI Taxonomy" id="1855823"/>
    <lineage>
        <taxon>Bacteria</taxon>
        <taxon>Bacillati</taxon>
        <taxon>Bacillota</taxon>
        <taxon>Bacilli</taxon>
        <taxon>Bacillales</taxon>
        <taxon>Staphylococcaceae</taxon>
        <taxon>Macrococcoides</taxon>
    </lineage>
</organism>
<reference evidence="16 17" key="1">
    <citation type="submission" date="2019-01" db="EMBL/GenBank/DDBJ databases">
        <title>Draft genome sequences of Macrococcus caseolyticus, Macrococcus canis, Macrococcus bohemicus and Macrococcus goetzii.</title>
        <authorList>
            <person name="Mazhar S."/>
            <person name="Altermann E."/>
            <person name="Hill C."/>
            <person name="Mcauliffe O."/>
        </authorList>
    </citation>
    <scope>NUCLEOTIDE SEQUENCE [LARGE SCALE GENOMIC DNA]</scope>
    <source>
        <strain evidence="16 17">DPC7162</strain>
    </source>
</reference>
<feature type="domain" description="ATP-grasp" evidence="14">
    <location>
        <begin position="119"/>
        <end position="317"/>
    </location>
</feature>
<dbReference type="Pfam" id="PF02785">
    <property type="entry name" value="Biotin_carb_C"/>
    <property type="match status" value="1"/>
</dbReference>
<evidence type="ECO:0000256" key="8">
    <source>
        <dbReference type="ARBA" id="ARBA00022840"/>
    </source>
</evidence>
<keyword evidence="13" id="KW-0444">Lipid biosynthesis</keyword>
<dbReference type="SUPFAM" id="SSF51246">
    <property type="entry name" value="Rudiment single hybrid motif"/>
    <property type="match status" value="1"/>
</dbReference>
<dbReference type="NCBIfam" id="NF006367">
    <property type="entry name" value="PRK08591.1"/>
    <property type="match status" value="1"/>
</dbReference>
<dbReference type="UniPathway" id="UPA00655">
    <property type="reaction ID" value="UER00711"/>
</dbReference>
<evidence type="ECO:0000256" key="4">
    <source>
        <dbReference type="ARBA" id="ARBA00013263"/>
    </source>
</evidence>
<dbReference type="InterPro" id="IPR004549">
    <property type="entry name" value="Acetyl_CoA_COase_biotin_COase"/>
</dbReference>
<dbReference type="Pfam" id="PF00289">
    <property type="entry name" value="Biotin_carb_N"/>
    <property type="match status" value="1"/>
</dbReference>
<evidence type="ECO:0000256" key="10">
    <source>
        <dbReference type="ARBA" id="ARBA00023267"/>
    </source>
</evidence>
<dbReference type="InterPro" id="IPR016185">
    <property type="entry name" value="PreATP-grasp_dom_sf"/>
</dbReference>
<dbReference type="FunFam" id="3.40.50.20:FF:000010">
    <property type="entry name" value="Propionyl-CoA carboxylase subunit alpha"/>
    <property type="match status" value="1"/>
</dbReference>
<dbReference type="EMBL" id="SDQG01000001">
    <property type="protein sequence ID" value="TDM18684.1"/>
    <property type="molecule type" value="Genomic_DNA"/>
</dbReference>
<dbReference type="Gene3D" id="3.30.470.20">
    <property type="entry name" value="ATP-grasp fold, B domain"/>
    <property type="match status" value="1"/>
</dbReference>
<evidence type="ECO:0000256" key="7">
    <source>
        <dbReference type="ARBA" id="ARBA00022741"/>
    </source>
</evidence>
<evidence type="ECO:0000256" key="5">
    <source>
        <dbReference type="ARBA" id="ARBA00022598"/>
    </source>
</evidence>
<keyword evidence="5 13" id="KW-0436">Ligase</keyword>
<keyword evidence="9" id="KW-0460">Magnesium</keyword>
<evidence type="ECO:0000256" key="12">
    <source>
        <dbReference type="PROSITE-ProRule" id="PRU00409"/>
    </source>
</evidence>
<accession>A0A4R6C862</accession>
<evidence type="ECO:0000256" key="9">
    <source>
        <dbReference type="ARBA" id="ARBA00022842"/>
    </source>
</evidence>
<feature type="domain" description="Biotin carboxylation" evidence="15">
    <location>
        <begin position="1"/>
        <end position="446"/>
    </location>
</feature>
<dbReference type="GO" id="GO:0006633">
    <property type="term" value="P:fatty acid biosynthetic process"/>
    <property type="evidence" value="ECO:0007669"/>
    <property type="project" value="UniProtKB-KW"/>
</dbReference>
<evidence type="ECO:0000256" key="6">
    <source>
        <dbReference type="ARBA" id="ARBA00022723"/>
    </source>
</evidence>
<evidence type="ECO:0000313" key="16">
    <source>
        <dbReference type="EMBL" id="TDM18684.1"/>
    </source>
</evidence>
<dbReference type="EC" id="6.3.4.14" evidence="4 13"/>
<dbReference type="GO" id="GO:0005524">
    <property type="term" value="F:ATP binding"/>
    <property type="evidence" value="ECO:0007669"/>
    <property type="project" value="UniProtKB-UniRule"/>
</dbReference>
<dbReference type="GO" id="GO:2001295">
    <property type="term" value="P:malonyl-CoA biosynthetic process"/>
    <property type="evidence" value="ECO:0007669"/>
    <property type="project" value="UniProtKB-UniPathway"/>
</dbReference>
<dbReference type="SUPFAM" id="SSF56059">
    <property type="entry name" value="Glutathione synthetase ATP-binding domain-like"/>
    <property type="match status" value="1"/>
</dbReference>
<dbReference type="InterPro" id="IPR011054">
    <property type="entry name" value="Rudment_hybrid_motif"/>
</dbReference>
<dbReference type="InterPro" id="IPR005479">
    <property type="entry name" value="CPAse_ATP-bd"/>
</dbReference>
<keyword evidence="13" id="KW-0443">Lipid metabolism</keyword>
<dbReference type="InterPro" id="IPR011761">
    <property type="entry name" value="ATP-grasp"/>
</dbReference>
<evidence type="ECO:0000259" key="14">
    <source>
        <dbReference type="PROSITE" id="PS50975"/>
    </source>
</evidence>
<keyword evidence="6" id="KW-0479">Metal-binding</keyword>